<accession>A0AAN8PP35</accession>
<proteinExistence type="predicted"/>
<sequence length="177" mass="19425">MNTLFILGVLCLGLVAAYPRSQETELEHVLRGLLAKRQGEPDSPPPSPDNELPPENDEKPDEGRDSEESGEKMGKDFLKMSLGGFFKMVFCHERKPEAPKEEKPLDELKRILNELTGEPADKPKAGPGKLIENMCKSLRQFRGHGEGGDGRPEGGDERPEGGDDRPEGANNLPGPTR</sequence>
<feature type="compositionally biased region" description="Basic and acidic residues" evidence="1">
    <location>
        <begin position="96"/>
        <end position="112"/>
    </location>
</feature>
<dbReference type="EMBL" id="JAZGQO010000010">
    <property type="protein sequence ID" value="KAK6175151.1"/>
    <property type="molecule type" value="Genomic_DNA"/>
</dbReference>
<dbReference type="Proteomes" id="UP001347796">
    <property type="component" value="Unassembled WGS sequence"/>
</dbReference>
<evidence type="ECO:0000313" key="3">
    <source>
        <dbReference type="EMBL" id="KAK6175151.1"/>
    </source>
</evidence>
<organism evidence="3 4">
    <name type="scientific">Patella caerulea</name>
    <name type="common">Rayed Mediterranean limpet</name>
    <dbReference type="NCBI Taxonomy" id="87958"/>
    <lineage>
        <taxon>Eukaryota</taxon>
        <taxon>Metazoa</taxon>
        <taxon>Spiralia</taxon>
        <taxon>Lophotrochozoa</taxon>
        <taxon>Mollusca</taxon>
        <taxon>Gastropoda</taxon>
        <taxon>Patellogastropoda</taxon>
        <taxon>Patelloidea</taxon>
        <taxon>Patellidae</taxon>
        <taxon>Patella</taxon>
    </lineage>
</organism>
<comment type="caution">
    <text evidence="3">The sequence shown here is derived from an EMBL/GenBank/DDBJ whole genome shotgun (WGS) entry which is preliminary data.</text>
</comment>
<evidence type="ECO:0000256" key="2">
    <source>
        <dbReference type="SAM" id="SignalP"/>
    </source>
</evidence>
<evidence type="ECO:0000313" key="4">
    <source>
        <dbReference type="Proteomes" id="UP001347796"/>
    </source>
</evidence>
<gene>
    <name evidence="3" type="ORF">SNE40_013673</name>
</gene>
<reference evidence="3 4" key="1">
    <citation type="submission" date="2024-01" db="EMBL/GenBank/DDBJ databases">
        <title>The genome of the rayed Mediterranean limpet Patella caerulea (Linnaeus, 1758).</title>
        <authorList>
            <person name="Anh-Thu Weber A."/>
            <person name="Halstead-Nussloch G."/>
        </authorList>
    </citation>
    <scope>NUCLEOTIDE SEQUENCE [LARGE SCALE GENOMIC DNA]</scope>
    <source>
        <strain evidence="3">AATW-2023a</strain>
        <tissue evidence="3">Whole specimen</tissue>
    </source>
</reference>
<feature type="region of interest" description="Disordered" evidence="1">
    <location>
        <begin position="35"/>
        <end position="77"/>
    </location>
</feature>
<keyword evidence="4" id="KW-1185">Reference proteome</keyword>
<keyword evidence="2" id="KW-0732">Signal</keyword>
<feature type="signal peptide" evidence="2">
    <location>
        <begin position="1"/>
        <end position="17"/>
    </location>
</feature>
<feature type="chain" id="PRO_5043038632" evidence="2">
    <location>
        <begin position="18"/>
        <end position="177"/>
    </location>
</feature>
<protein>
    <submittedName>
        <fullName evidence="3">Uncharacterized protein</fullName>
    </submittedName>
</protein>
<feature type="region of interest" description="Disordered" evidence="1">
    <location>
        <begin position="96"/>
        <end position="177"/>
    </location>
</feature>
<feature type="compositionally biased region" description="Basic and acidic residues" evidence="1">
    <location>
        <begin position="61"/>
        <end position="77"/>
    </location>
</feature>
<feature type="compositionally biased region" description="Basic and acidic residues" evidence="1">
    <location>
        <begin position="143"/>
        <end position="167"/>
    </location>
</feature>
<name>A0AAN8PP35_PATCE</name>
<evidence type="ECO:0000256" key="1">
    <source>
        <dbReference type="SAM" id="MobiDB-lite"/>
    </source>
</evidence>
<dbReference type="AlphaFoldDB" id="A0AAN8PP35"/>